<comment type="function">
    <text evidence="7">DNA-dependent RNA polymerase catalyzes the transcription of DNA into RNA using the four ribonucleoside triphosphates as substrates. Specific core component of RNA polymerase III which synthesizes small RNAs, such as 5S rRNA and tRNAs.</text>
</comment>
<reference evidence="11" key="1">
    <citation type="submission" date="2022-03" db="EMBL/GenBank/DDBJ databases">
        <title>A functionally conserved STORR gene fusion in Papaver species that diverged 16.8 million years ago.</title>
        <authorList>
            <person name="Catania T."/>
        </authorList>
    </citation>
    <scope>NUCLEOTIDE SEQUENCE</scope>
    <source>
        <strain evidence="11">S-191538</strain>
    </source>
</reference>
<evidence type="ECO:0000256" key="6">
    <source>
        <dbReference type="ARBA" id="ARBA00023242"/>
    </source>
</evidence>
<evidence type="ECO:0000313" key="11">
    <source>
        <dbReference type="EMBL" id="MCL7037018.1"/>
    </source>
</evidence>
<evidence type="ECO:0000256" key="8">
    <source>
        <dbReference type="SAM" id="MobiDB-lite"/>
    </source>
</evidence>
<feature type="region of interest" description="Disordered" evidence="8">
    <location>
        <begin position="173"/>
        <end position="192"/>
    </location>
</feature>
<evidence type="ECO:0000256" key="1">
    <source>
        <dbReference type="ARBA" id="ARBA00004123"/>
    </source>
</evidence>
<name>A0AA41SMJ6_PAPNU</name>
<evidence type="ECO:0000259" key="9">
    <source>
        <dbReference type="Pfam" id="PF05645"/>
    </source>
</evidence>
<dbReference type="PANTHER" id="PTHR12949:SF0">
    <property type="entry name" value="DNA-DIRECTED RNA POLYMERASE III SUBUNIT RPC3"/>
    <property type="match status" value="1"/>
</dbReference>
<dbReference type="InterPro" id="IPR039748">
    <property type="entry name" value="RPC3"/>
</dbReference>
<dbReference type="FunFam" id="1.10.10.10:FF:000515">
    <property type="entry name" value="DNA-directed RNA polymerase III subunit rpc3"/>
    <property type="match status" value="1"/>
</dbReference>
<dbReference type="EMBL" id="JAJJMA010174518">
    <property type="protein sequence ID" value="MCL7037018.1"/>
    <property type="molecule type" value="Genomic_DNA"/>
</dbReference>
<dbReference type="Proteomes" id="UP001177140">
    <property type="component" value="Unassembled WGS sequence"/>
</dbReference>
<evidence type="ECO:0000259" key="10">
    <source>
        <dbReference type="Pfam" id="PF08221"/>
    </source>
</evidence>
<gene>
    <name evidence="11" type="ORF">MKW94_011106</name>
</gene>
<comment type="caution">
    <text evidence="11">The sequence shown here is derived from an EMBL/GenBank/DDBJ whole genome shotgun (WGS) entry which is preliminary data.</text>
</comment>
<dbReference type="Pfam" id="PF08221">
    <property type="entry name" value="HTH_9"/>
    <property type="match status" value="1"/>
</dbReference>
<evidence type="ECO:0000256" key="3">
    <source>
        <dbReference type="ARBA" id="ARBA00016689"/>
    </source>
</evidence>
<dbReference type="InterPro" id="IPR036388">
    <property type="entry name" value="WH-like_DNA-bd_sf"/>
</dbReference>
<dbReference type="GO" id="GO:0005666">
    <property type="term" value="C:RNA polymerase III complex"/>
    <property type="evidence" value="ECO:0007669"/>
    <property type="project" value="UniProtKB-UniRule"/>
</dbReference>
<dbReference type="GO" id="GO:0003697">
    <property type="term" value="F:single-stranded DNA binding"/>
    <property type="evidence" value="ECO:0007669"/>
    <property type="project" value="UniProtKB-UniRule"/>
</dbReference>
<proteinExistence type="inferred from homology"/>
<dbReference type="FunFam" id="1.10.10.10:FF:000218">
    <property type="entry name" value="DNA-directed RNA polymerase III subunit RPC3"/>
    <property type="match status" value="1"/>
</dbReference>
<feature type="domain" description="RNA polymerase III Rpc82 C -terminal" evidence="9">
    <location>
        <begin position="153"/>
        <end position="337"/>
    </location>
</feature>
<comment type="subunit">
    <text evidence="7">Component of the RNA polymerase III (Pol III) complex consisting of 17 subunits.</text>
</comment>
<dbReference type="Gene3D" id="1.10.10.10">
    <property type="entry name" value="Winged helix-like DNA-binding domain superfamily/Winged helix DNA-binding domain"/>
    <property type="match status" value="4"/>
</dbReference>
<evidence type="ECO:0000256" key="7">
    <source>
        <dbReference type="RuleBase" id="RU367076"/>
    </source>
</evidence>
<dbReference type="GO" id="GO:0006351">
    <property type="term" value="P:DNA-templated transcription"/>
    <property type="evidence" value="ECO:0007669"/>
    <property type="project" value="InterPro"/>
</dbReference>
<feature type="domain" description="RNA polymerase III subunit RPC82-related helix-turn-helix" evidence="10">
    <location>
        <begin position="9"/>
        <end position="65"/>
    </location>
</feature>
<dbReference type="Pfam" id="PF05645">
    <property type="entry name" value="RNA_pol_Rpc82"/>
    <property type="match status" value="1"/>
</dbReference>
<keyword evidence="12" id="KW-1185">Reference proteome</keyword>
<accession>A0AA41SMJ6</accession>
<keyword evidence="5 7" id="KW-0804">Transcription</keyword>
<evidence type="ECO:0000313" key="12">
    <source>
        <dbReference type="Proteomes" id="UP001177140"/>
    </source>
</evidence>
<sequence length="457" mass="51702">MVLQNGIALASSLIRTHFGDLVGKVCECLLRKGTLTLPELIRFTELPSLQVKNCLLVLIQHNCVLDFSVEKEGGIGDQSKMVVHYTALFDNIIHRMRFSKFLAIVTEELDKECKELFEGLLQHGRLTLEQVILRAVLHPEDGNIAVQDGIRASFVKLVNAHYVERCPDFKPSIPLPDPEEKKTTTAGRAPKSAKLVAQREKTQEEEAIAMSACSEGRRFDITINYGTNVKSEARIEGTTPILVGEKRKHESLESEHDSEKEDLWRVNFDEFVRRLRHKACVTSVRSQLDDGAGTVLNAMLEATRRSERKVKTDETDPLSINTIYQEVINREEGRTMDLDRVRNALVQLECQIIKESSYSANLKNIIEKAQNTEVESIVEKRYGMDACRIYRFLSQTGHLAETDKVVSLHHTTIAKVYTFKKSTSKICCNKKKDKKPSSLFSCLTIPIPLLVSAYNQK</sequence>
<comment type="subcellular location">
    <subcellularLocation>
        <location evidence="1 7">Nucleus</location>
    </subcellularLocation>
</comment>
<evidence type="ECO:0000256" key="4">
    <source>
        <dbReference type="ARBA" id="ARBA00022478"/>
    </source>
</evidence>
<protein>
    <recommendedName>
        <fullName evidence="3 7">DNA-directed RNA polymerase III subunit RPC3</fullName>
        <shortName evidence="7">RNA polymerase III subunit C3</shortName>
    </recommendedName>
</protein>
<dbReference type="AlphaFoldDB" id="A0AA41SMJ6"/>
<keyword evidence="4 7" id="KW-0240">DNA-directed RNA polymerase</keyword>
<dbReference type="InterPro" id="IPR013197">
    <property type="entry name" value="RNA_pol_III_RPC82-rel_HTH"/>
</dbReference>
<dbReference type="PANTHER" id="PTHR12949">
    <property type="entry name" value="RNA POLYMERASE III DNA DIRECTED -RELATED"/>
    <property type="match status" value="1"/>
</dbReference>
<evidence type="ECO:0000256" key="5">
    <source>
        <dbReference type="ARBA" id="ARBA00023163"/>
    </source>
</evidence>
<organism evidence="11 12">
    <name type="scientific">Papaver nudicaule</name>
    <name type="common">Iceland poppy</name>
    <dbReference type="NCBI Taxonomy" id="74823"/>
    <lineage>
        <taxon>Eukaryota</taxon>
        <taxon>Viridiplantae</taxon>
        <taxon>Streptophyta</taxon>
        <taxon>Embryophyta</taxon>
        <taxon>Tracheophyta</taxon>
        <taxon>Spermatophyta</taxon>
        <taxon>Magnoliopsida</taxon>
        <taxon>Ranunculales</taxon>
        <taxon>Papaveraceae</taxon>
        <taxon>Papaveroideae</taxon>
        <taxon>Papaver</taxon>
    </lineage>
</organism>
<evidence type="ECO:0000256" key="2">
    <source>
        <dbReference type="ARBA" id="ARBA00007206"/>
    </source>
</evidence>
<dbReference type="InterPro" id="IPR008806">
    <property type="entry name" value="RNA_pol_III_Rpc82_C"/>
</dbReference>
<keyword evidence="6 7" id="KW-0539">Nucleus</keyword>
<comment type="similarity">
    <text evidence="2 7">Belongs to the eukaryotic RPC3/POLR3C RNA polymerase subunit family.</text>
</comment>